<dbReference type="InterPro" id="IPR011990">
    <property type="entry name" value="TPR-like_helical_dom_sf"/>
</dbReference>
<dbReference type="EMBL" id="QRAN01000007">
    <property type="protein sequence ID" value="RLQ22319.1"/>
    <property type="molecule type" value="Genomic_DNA"/>
</dbReference>
<dbReference type="SUPFAM" id="SSF48452">
    <property type="entry name" value="TPR-like"/>
    <property type="match status" value="1"/>
</dbReference>
<dbReference type="OrthoDB" id="7593450at2"/>
<dbReference type="Pfam" id="PF06041">
    <property type="entry name" value="DUF924"/>
    <property type="match status" value="1"/>
</dbReference>
<dbReference type="RefSeq" id="WP_117953792.1">
    <property type="nucleotide sequence ID" value="NZ_QRAN01000007.1"/>
</dbReference>
<evidence type="ECO:0000313" key="1">
    <source>
        <dbReference type="EMBL" id="RLQ22319.1"/>
    </source>
</evidence>
<dbReference type="Gene3D" id="1.25.40.10">
    <property type="entry name" value="Tetratricopeptide repeat domain"/>
    <property type="match status" value="1"/>
</dbReference>
<dbReference type="Gene3D" id="1.20.58.320">
    <property type="entry name" value="TPR-like"/>
    <property type="match status" value="1"/>
</dbReference>
<keyword evidence="2" id="KW-1185">Reference proteome</keyword>
<proteinExistence type="predicted"/>
<protein>
    <submittedName>
        <fullName evidence="1">DUF924 family protein</fullName>
    </submittedName>
</protein>
<comment type="caution">
    <text evidence="1">The sequence shown here is derived from an EMBL/GenBank/DDBJ whole genome shotgun (WGS) entry which is preliminary data.</text>
</comment>
<dbReference type="InterPro" id="IPR010323">
    <property type="entry name" value="DUF924"/>
</dbReference>
<accession>A0A3L7E072</accession>
<organism evidence="1 2">
    <name type="scientific">Seongchinamella sediminis</name>
    <dbReference type="NCBI Taxonomy" id="2283635"/>
    <lineage>
        <taxon>Bacteria</taxon>
        <taxon>Pseudomonadati</taxon>
        <taxon>Pseudomonadota</taxon>
        <taxon>Gammaproteobacteria</taxon>
        <taxon>Cellvibrionales</taxon>
        <taxon>Halieaceae</taxon>
        <taxon>Seongchinamella</taxon>
    </lineage>
</organism>
<evidence type="ECO:0000313" key="2">
    <source>
        <dbReference type="Proteomes" id="UP000265509"/>
    </source>
</evidence>
<name>A0A3L7E072_9GAMM</name>
<dbReference type="Proteomes" id="UP000265509">
    <property type="component" value="Unassembled WGS sequence"/>
</dbReference>
<reference evidence="1 2" key="1">
    <citation type="submission" date="2018-07" db="EMBL/GenBank/DDBJ databases">
        <title>Halioglobus sp. genome submission.</title>
        <authorList>
            <person name="Ye M.-Q."/>
            <person name="Du Z.-J."/>
        </authorList>
    </citation>
    <scope>NUCLEOTIDE SEQUENCE [LARGE SCALE GENOMIC DNA]</scope>
    <source>
        <strain evidence="1 2">U0301</strain>
    </source>
</reference>
<gene>
    <name evidence="1" type="ORF">DWB85_08550</name>
</gene>
<dbReference type="AlphaFoldDB" id="A0A3L7E072"/>
<sequence length="196" mass="22289">MHPGIEEIHQFWFGPLDEQGMCAADRHALWFKASASNDRRCRECFGPLVDAALDGDFADWPGSDAGLIALVLLLDQFPRNIYRGTPRAFAGDDRALGLAQHCIAHGHHQRLPAIHQVFLFMPLEHCEDLDTQNECVELFTQLLEITGLKQVANFRRYALAHREVIERFGRFPHRNRILGRESTAAELDHLKKHGGF</sequence>